<dbReference type="Proteomes" id="UP001232001">
    <property type="component" value="Chromosome"/>
</dbReference>
<keyword evidence="6" id="KW-1185">Reference proteome</keyword>
<dbReference type="Gene3D" id="3.20.20.10">
    <property type="entry name" value="Alanine racemase"/>
    <property type="match status" value="1"/>
</dbReference>
<dbReference type="InterPro" id="IPR000821">
    <property type="entry name" value="Ala_racemase"/>
</dbReference>
<dbReference type="InterPro" id="IPR029066">
    <property type="entry name" value="PLP-binding_barrel"/>
</dbReference>
<keyword evidence="3 5" id="KW-0413">Isomerase</keyword>
<dbReference type="EMBL" id="CP122539">
    <property type="protein sequence ID" value="WGH75056.1"/>
    <property type="molecule type" value="Genomic_DNA"/>
</dbReference>
<dbReference type="EC" id="5.1.1.1" evidence="5"/>
<evidence type="ECO:0000256" key="1">
    <source>
        <dbReference type="ARBA" id="ARBA00001933"/>
    </source>
</evidence>
<protein>
    <submittedName>
        <fullName evidence="5">Alanine racemase</fullName>
        <ecNumber evidence="5">5.1.1.1</ecNumber>
    </submittedName>
</protein>
<name>A0ABY8L0R4_9FLAO</name>
<comment type="cofactor">
    <cofactor evidence="1">
        <name>pyridoxal 5'-phosphate</name>
        <dbReference type="ChEBI" id="CHEBI:597326"/>
    </cofactor>
</comment>
<dbReference type="RefSeq" id="WP_279650948.1">
    <property type="nucleotide sequence ID" value="NZ_CP122539.1"/>
</dbReference>
<evidence type="ECO:0000256" key="2">
    <source>
        <dbReference type="ARBA" id="ARBA00022898"/>
    </source>
</evidence>
<proteinExistence type="predicted"/>
<gene>
    <name evidence="5" type="ORF">P8625_13390</name>
</gene>
<evidence type="ECO:0000259" key="4">
    <source>
        <dbReference type="Pfam" id="PF01168"/>
    </source>
</evidence>
<evidence type="ECO:0000313" key="5">
    <source>
        <dbReference type="EMBL" id="WGH75056.1"/>
    </source>
</evidence>
<dbReference type="PANTHER" id="PTHR30511:SF3">
    <property type="entry name" value="LYSINE RACEMASE"/>
    <property type="match status" value="1"/>
</dbReference>
<dbReference type="Pfam" id="PF01168">
    <property type="entry name" value="Ala_racemase_N"/>
    <property type="match status" value="1"/>
</dbReference>
<feature type="domain" description="Alanine racemase N-terminal" evidence="4">
    <location>
        <begin position="8"/>
        <end position="228"/>
    </location>
</feature>
<dbReference type="GO" id="GO:0008784">
    <property type="term" value="F:alanine racemase activity"/>
    <property type="evidence" value="ECO:0007669"/>
    <property type="project" value="UniProtKB-EC"/>
</dbReference>
<organism evidence="5 6">
    <name type="scientific">Tenacibaculum tangerinum</name>
    <dbReference type="NCBI Taxonomy" id="3038772"/>
    <lineage>
        <taxon>Bacteria</taxon>
        <taxon>Pseudomonadati</taxon>
        <taxon>Bacteroidota</taxon>
        <taxon>Flavobacteriia</taxon>
        <taxon>Flavobacteriales</taxon>
        <taxon>Flavobacteriaceae</taxon>
        <taxon>Tenacibaculum</taxon>
    </lineage>
</organism>
<evidence type="ECO:0000256" key="3">
    <source>
        <dbReference type="ARBA" id="ARBA00023235"/>
    </source>
</evidence>
<dbReference type="InterPro" id="IPR001608">
    <property type="entry name" value="Ala_racemase_N"/>
</dbReference>
<dbReference type="SUPFAM" id="SSF51419">
    <property type="entry name" value="PLP-binding barrel"/>
    <property type="match status" value="1"/>
</dbReference>
<evidence type="ECO:0000313" key="6">
    <source>
        <dbReference type="Proteomes" id="UP001232001"/>
    </source>
</evidence>
<keyword evidence="2" id="KW-0663">Pyridoxal phosphate</keyword>
<accession>A0ABY8L0R4</accession>
<dbReference type="PANTHER" id="PTHR30511">
    <property type="entry name" value="ALANINE RACEMASE"/>
    <property type="match status" value="1"/>
</dbReference>
<reference evidence="5 6" key="1">
    <citation type="submission" date="2023-04" db="EMBL/GenBank/DDBJ databases">
        <title>Tenacibaculum tangerinum sp. nov., isolated from sea tidal flat of South Korea.</title>
        <authorList>
            <person name="Lee S.H."/>
            <person name="Kim J.-J."/>
        </authorList>
    </citation>
    <scope>NUCLEOTIDE SEQUENCE [LARGE SCALE GENOMIC DNA]</scope>
    <source>
        <strain evidence="5 6">GRR-S3-23</strain>
    </source>
</reference>
<sequence length="368" mass="41560">MAELIIYSERIKNNIKKLSAFFEKNHIEWSLVTKVFSGDKTFLKTILTPDVTQKINSIGDSRLTSLRNLREVNPDLRTIYIKPPAKMYADDVVEYADISLNSSLTTIESLNEAAKKIGKVHEIIIMIEMGELREGIKRDDILGFYEKVFNLSNIEVIGIGSNLGCMYGVEPTYDKLLQLSLYKELISAKFNKDLKYVSGGTSITLPLVENGVAPKDINHFRIGEAAFFGISPLENKQFQDLHTETFEFYANVIELEKKKVVPDGIISEASIGHTSNYDESDIQETSYKAILDFGLLDVDKNDIDVEDKEISFVGITSDMLVIDVGLNKNELGETKYKVGDKVKFRLSYMGVARLLSSKFIDKIYVEKE</sequence>